<dbReference type="Gene3D" id="3.40.50.1010">
    <property type="entry name" value="5'-nuclease"/>
    <property type="match status" value="1"/>
</dbReference>
<evidence type="ECO:0000313" key="4">
    <source>
        <dbReference type="Proteomes" id="UP000177124"/>
    </source>
</evidence>
<reference evidence="3 4" key="1">
    <citation type="journal article" date="2016" name="Nat. Commun.">
        <title>Thousands of microbial genomes shed light on interconnected biogeochemical processes in an aquifer system.</title>
        <authorList>
            <person name="Anantharaman K."/>
            <person name="Brown C.T."/>
            <person name="Hug L.A."/>
            <person name="Sharon I."/>
            <person name="Castelle C.J."/>
            <person name="Probst A.J."/>
            <person name="Thomas B.C."/>
            <person name="Singh A."/>
            <person name="Wilkins M.J."/>
            <person name="Karaoz U."/>
            <person name="Brodie E.L."/>
            <person name="Williams K.H."/>
            <person name="Hubbard S.S."/>
            <person name="Banfield J.F."/>
        </authorList>
    </citation>
    <scope>NUCLEOTIDE SEQUENCE [LARGE SCALE GENOMIC DNA]</scope>
</reference>
<keyword evidence="1" id="KW-0460">Magnesium</keyword>
<dbReference type="PANTHER" id="PTHR35901">
    <property type="entry name" value="RIBONUCLEASE VAPC3"/>
    <property type="match status" value="1"/>
</dbReference>
<sequence>MQRFVLDSSVILKWLDQKNEERVRESEVLLKELVVNKIEVRVPELAKYEIGNTLLLKKQLTFDQVWEVFNFLYGLPIKFISETKELASLTYKFGQEWKMTYYDAAFVALAKLTGATLVTDNPKHQAQVKGVKVIALENYK</sequence>
<proteinExistence type="predicted"/>
<dbReference type="InterPro" id="IPR044153">
    <property type="entry name" value="PIN_Pae0151-like"/>
</dbReference>
<evidence type="ECO:0000259" key="2">
    <source>
        <dbReference type="Pfam" id="PF01850"/>
    </source>
</evidence>
<gene>
    <name evidence="3" type="ORF">A3D07_03700</name>
</gene>
<dbReference type="Pfam" id="PF01850">
    <property type="entry name" value="PIN"/>
    <property type="match status" value="1"/>
</dbReference>
<protein>
    <recommendedName>
        <fullName evidence="2">PIN domain-containing protein</fullName>
    </recommendedName>
</protein>
<dbReference type="PANTHER" id="PTHR35901:SF1">
    <property type="entry name" value="EXONUCLEASE VAPC9"/>
    <property type="match status" value="1"/>
</dbReference>
<dbReference type="SUPFAM" id="SSF88723">
    <property type="entry name" value="PIN domain-like"/>
    <property type="match status" value="1"/>
</dbReference>
<dbReference type="CDD" id="cd09873">
    <property type="entry name" value="PIN_Pae0151-like"/>
    <property type="match status" value="1"/>
</dbReference>
<dbReference type="InterPro" id="IPR029060">
    <property type="entry name" value="PIN-like_dom_sf"/>
</dbReference>
<organism evidence="3 4">
    <name type="scientific">Candidatus Curtissbacteria bacterium RIFCSPHIGHO2_02_FULL_42_15</name>
    <dbReference type="NCBI Taxonomy" id="1797716"/>
    <lineage>
        <taxon>Bacteria</taxon>
        <taxon>Candidatus Curtissiibacteriota</taxon>
    </lineage>
</organism>
<comment type="caution">
    <text evidence="3">The sequence shown here is derived from an EMBL/GenBank/DDBJ whole genome shotgun (WGS) entry which is preliminary data.</text>
</comment>
<dbReference type="Proteomes" id="UP000177124">
    <property type="component" value="Unassembled WGS sequence"/>
</dbReference>
<accession>A0A1F5GCZ7</accession>
<dbReference type="InterPro" id="IPR002716">
    <property type="entry name" value="PIN_dom"/>
</dbReference>
<name>A0A1F5GCZ7_9BACT</name>
<dbReference type="STRING" id="1797716.A3D07_03700"/>
<dbReference type="EMBL" id="MFBF01000067">
    <property type="protein sequence ID" value="OGD89716.1"/>
    <property type="molecule type" value="Genomic_DNA"/>
</dbReference>
<dbReference type="InterPro" id="IPR051619">
    <property type="entry name" value="TypeII_TA_RNase_PINc/VapC"/>
</dbReference>
<evidence type="ECO:0000256" key="1">
    <source>
        <dbReference type="ARBA" id="ARBA00022842"/>
    </source>
</evidence>
<evidence type="ECO:0000313" key="3">
    <source>
        <dbReference type="EMBL" id="OGD89716.1"/>
    </source>
</evidence>
<dbReference type="AlphaFoldDB" id="A0A1F5GCZ7"/>
<feature type="domain" description="PIN" evidence="2">
    <location>
        <begin position="5"/>
        <end position="123"/>
    </location>
</feature>